<evidence type="ECO:0000313" key="3">
    <source>
        <dbReference type="Proteomes" id="UP000033740"/>
    </source>
</evidence>
<proteinExistence type="predicted"/>
<dbReference type="SUPFAM" id="SSF52540">
    <property type="entry name" value="P-loop containing nucleoside triphosphate hydrolases"/>
    <property type="match status" value="1"/>
</dbReference>
<name>A0A0F0LRY3_9MICO</name>
<gene>
    <name evidence="2" type="ORF">RS86_00460</name>
</gene>
<feature type="region of interest" description="Disordered" evidence="1">
    <location>
        <begin position="359"/>
        <end position="384"/>
    </location>
</feature>
<dbReference type="AlphaFoldDB" id="A0A0F0LRY3"/>
<keyword evidence="3" id="KW-1185">Reference proteome</keyword>
<dbReference type="PATRIC" id="fig|582680.6.peg.472"/>
<protein>
    <recommendedName>
        <fullName evidence="4">AAA domain-containing protein</fullName>
    </recommendedName>
</protein>
<comment type="caution">
    <text evidence="2">The sequence shown here is derived from an EMBL/GenBank/DDBJ whole genome shotgun (WGS) entry which is preliminary data.</text>
</comment>
<feature type="compositionally biased region" description="Polar residues" evidence="1">
    <location>
        <begin position="370"/>
        <end position="380"/>
    </location>
</feature>
<organism evidence="2 3">
    <name type="scientific">Microbacterium azadirachtae</name>
    <dbReference type="NCBI Taxonomy" id="582680"/>
    <lineage>
        <taxon>Bacteria</taxon>
        <taxon>Bacillati</taxon>
        <taxon>Actinomycetota</taxon>
        <taxon>Actinomycetes</taxon>
        <taxon>Micrococcales</taxon>
        <taxon>Microbacteriaceae</taxon>
        <taxon>Microbacterium</taxon>
    </lineage>
</organism>
<accession>A0A0F0LRY3</accession>
<dbReference type="Gene3D" id="3.40.50.300">
    <property type="entry name" value="P-loop containing nucleotide triphosphate hydrolases"/>
    <property type="match status" value="1"/>
</dbReference>
<dbReference type="RefSeq" id="WP_052680015.1">
    <property type="nucleotide sequence ID" value="NZ_JYIX01000023.1"/>
</dbReference>
<dbReference type="Pfam" id="PF13481">
    <property type="entry name" value="AAA_25"/>
    <property type="match status" value="1"/>
</dbReference>
<dbReference type="InterPro" id="IPR027417">
    <property type="entry name" value="P-loop_NTPase"/>
</dbReference>
<dbReference type="STRING" id="582680.RS86_00460"/>
<evidence type="ECO:0008006" key="4">
    <source>
        <dbReference type="Google" id="ProtNLM"/>
    </source>
</evidence>
<sequence>MTTEEVRRLQLTPASKIPSRRQRWLWANRIPLGTATVFAGRGGEGKSTFALYLAAQLNRGELVGDLTGVKADVLIVSHEDDWATVMNPRLLGTGADLDAVHRLAVETTIDEITAETIPALPLDITLIREAVHATGARLLIIDPITSTIGGDLYKVADVRRALDPLTSLAQELDIAVIGIMHFNKGGGNASDKLSGSHGFRDAVRSVLLFATDEETGQRVVTVDKSNYSQERGASFAFNLVSMTVSTDDGAETQVGSVQFLGDTDVTVSDIINRTTDADAPDDRNAAQAFLLDYLRGRVEKEAAAADVLKAGRAAGFSDTDLKNARRRCRDPRIESQKSGFGSGWVWAISYEGVTEGVQGATSHEGDTLDTFVTPSTNSDDPPSYSDHRLAILERADLVDISPAPWGGDAA</sequence>
<dbReference type="Proteomes" id="UP000033740">
    <property type="component" value="Unassembled WGS sequence"/>
</dbReference>
<dbReference type="EMBL" id="JYIX01000023">
    <property type="protein sequence ID" value="KJL35464.1"/>
    <property type="molecule type" value="Genomic_DNA"/>
</dbReference>
<reference evidence="2 3" key="1">
    <citation type="submission" date="2015-02" db="EMBL/GenBank/DDBJ databases">
        <title>Draft genome sequences of ten Microbacterium spp. with emphasis on heavy metal contaminated environments.</title>
        <authorList>
            <person name="Corretto E."/>
        </authorList>
    </citation>
    <scope>NUCLEOTIDE SEQUENCE [LARGE SCALE GENOMIC DNA]</scope>
    <source>
        <strain evidence="2 3">ARN176</strain>
    </source>
</reference>
<evidence type="ECO:0000256" key="1">
    <source>
        <dbReference type="SAM" id="MobiDB-lite"/>
    </source>
</evidence>
<evidence type="ECO:0000313" key="2">
    <source>
        <dbReference type="EMBL" id="KJL35464.1"/>
    </source>
</evidence>